<proteinExistence type="predicted"/>
<protein>
    <submittedName>
        <fullName evidence="2">tRNA threonylcarbamoyladenosine biosynthesis protein TsaB</fullName>
    </submittedName>
</protein>
<dbReference type="InterPro" id="IPR000905">
    <property type="entry name" value="Gcp-like_dom"/>
</dbReference>
<reference evidence="2" key="1">
    <citation type="submission" date="2018-06" db="EMBL/GenBank/DDBJ databases">
        <authorList>
            <person name="Zhirakovskaya E."/>
        </authorList>
    </citation>
    <scope>NUCLEOTIDE SEQUENCE</scope>
</reference>
<feature type="domain" description="Gcp-like" evidence="1">
    <location>
        <begin position="1"/>
        <end position="144"/>
    </location>
</feature>
<dbReference type="InterPro" id="IPR043129">
    <property type="entry name" value="ATPase_NBD"/>
</dbReference>
<sequence length="151" mass="16967">MAFASDLTVVPISTLAAIAQQTYENHQQKYVLAGIDARMEEMYWGCYQLGKNQLMTLVGEEKVSKPEGINLDISTQWCGAGSAWERYSEFLQTHLGKQITHTYPDYFPRSACIVKLAVEAYKQGKSVKASDALPVYLRNNVAKKKADQKIK</sequence>
<name>A0A3B0XH45_9ZZZZ</name>
<dbReference type="Pfam" id="PF00814">
    <property type="entry name" value="TsaD"/>
    <property type="match status" value="1"/>
</dbReference>
<dbReference type="Gene3D" id="3.30.420.40">
    <property type="match status" value="2"/>
</dbReference>
<dbReference type="AlphaFoldDB" id="A0A3B0XH45"/>
<dbReference type="InterPro" id="IPR022496">
    <property type="entry name" value="T6A_TsaB"/>
</dbReference>
<dbReference type="SUPFAM" id="SSF53067">
    <property type="entry name" value="Actin-like ATPase domain"/>
    <property type="match status" value="1"/>
</dbReference>
<gene>
    <name evidence="2" type="ORF">MNBD_GAMMA07-1111</name>
</gene>
<dbReference type="GO" id="GO:0002949">
    <property type="term" value="P:tRNA threonylcarbamoyladenosine modification"/>
    <property type="evidence" value="ECO:0007669"/>
    <property type="project" value="InterPro"/>
</dbReference>
<evidence type="ECO:0000313" key="2">
    <source>
        <dbReference type="EMBL" id="VAW55304.1"/>
    </source>
</evidence>
<dbReference type="EMBL" id="UOFF01000088">
    <property type="protein sequence ID" value="VAW55304.1"/>
    <property type="molecule type" value="Genomic_DNA"/>
</dbReference>
<organism evidence="2">
    <name type="scientific">hydrothermal vent metagenome</name>
    <dbReference type="NCBI Taxonomy" id="652676"/>
    <lineage>
        <taxon>unclassified sequences</taxon>
        <taxon>metagenomes</taxon>
        <taxon>ecological metagenomes</taxon>
    </lineage>
</organism>
<accession>A0A3B0XH45</accession>
<evidence type="ECO:0000259" key="1">
    <source>
        <dbReference type="Pfam" id="PF00814"/>
    </source>
</evidence>
<dbReference type="NCBIfam" id="TIGR03725">
    <property type="entry name" value="T6A_YeaZ"/>
    <property type="match status" value="1"/>
</dbReference>